<comment type="subcellular location">
    <subcellularLocation>
        <location evidence="1">Cell membrane</location>
        <topology evidence="1">Multi-pass membrane protein</topology>
    </subcellularLocation>
</comment>
<keyword evidence="5 8" id="KW-1133">Transmembrane helix</keyword>
<dbReference type="CDD" id="cd17329">
    <property type="entry name" value="MFS_MdtH_MDR_like"/>
    <property type="match status" value="1"/>
</dbReference>
<protein>
    <submittedName>
        <fullName evidence="10">MFS transporter</fullName>
    </submittedName>
</protein>
<name>A0ABP7F1W4_9ACTN</name>
<feature type="transmembrane region" description="Helical" evidence="8">
    <location>
        <begin position="25"/>
        <end position="49"/>
    </location>
</feature>
<dbReference type="Proteomes" id="UP001499884">
    <property type="component" value="Unassembled WGS sequence"/>
</dbReference>
<dbReference type="Pfam" id="PF07690">
    <property type="entry name" value="MFS_1"/>
    <property type="match status" value="1"/>
</dbReference>
<evidence type="ECO:0000256" key="4">
    <source>
        <dbReference type="ARBA" id="ARBA00022692"/>
    </source>
</evidence>
<dbReference type="InterPro" id="IPR011701">
    <property type="entry name" value="MFS"/>
</dbReference>
<dbReference type="InterPro" id="IPR020846">
    <property type="entry name" value="MFS_dom"/>
</dbReference>
<keyword evidence="4 8" id="KW-0812">Transmembrane</keyword>
<sequence length="515" mass="51492">MPLALSTSSAGRAVRESVAGLPRAFWWLWTSTLVNRLGAFVATFMALYLTVERGYSASYAGLVASLYGLGGVVASLGGGVLADRLGRRPTMLIAQCSTAASVALLGLVRSPVAIAAVAVAVGMASAASRPAVQAMMADIVRPEDRVRAFSLNYWAINLGFAVSSALAGFVAQYSYRAGFFGEAGMTLLCAVVVFAKLPESRPAAGTGRGGERGEDERTGGIRAPRVSMLTVVRDGRFMSVVGLSFVVALIFQQSSVGLPVAMGEAGFSSTEFGIAAAANGLLIVALQIPVTRLIQHRDPRRLLIVSSLLAGYGFGLTVFAGSLAAYVLTVCVWTLAEAVNAPTQTGLVVRLSPAHGRGRYQGMYSMSWSVAALAAPLVSGTVLDHVGARWLWGGCAVLGTAAALGYGLLMRGLGPAATTTPGAPKAAGAPEAAGAPGTGAVRTGAPEAAAGARAPGAPGAGVAVPARPGTGAPGVEAGTAETGEAAATGAGTAGARTPGAGTPPAQATGTGAPPA</sequence>
<evidence type="ECO:0000313" key="11">
    <source>
        <dbReference type="Proteomes" id="UP001499884"/>
    </source>
</evidence>
<feature type="region of interest" description="Disordered" evidence="7">
    <location>
        <begin position="419"/>
        <end position="515"/>
    </location>
</feature>
<feature type="transmembrane region" description="Helical" evidence="8">
    <location>
        <begin position="102"/>
        <end position="127"/>
    </location>
</feature>
<evidence type="ECO:0000259" key="9">
    <source>
        <dbReference type="PROSITE" id="PS50850"/>
    </source>
</evidence>
<evidence type="ECO:0000256" key="6">
    <source>
        <dbReference type="ARBA" id="ARBA00023136"/>
    </source>
</evidence>
<evidence type="ECO:0000256" key="7">
    <source>
        <dbReference type="SAM" id="MobiDB-lite"/>
    </source>
</evidence>
<proteinExistence type="predicted"/>
<dbReference type="SUPFAM" id="SSF103473">
    <property type="entry name" value="MFS general substrate transporter"/>
    <property type="match status" value="1"/>
</dbReference>
<feature type="transmembrane region" description="Helical" evidence="8">
    <location>
        <begin position="235"/>
        <end position="252"/>
    </location>
</feature>
<feature type="transmembrane region" description="Helical" evidence="8">
    <location>
        <begin position="363"/>
        <end position="383"/>
    </location>
</feature>
<keyword evidence="2" id="KW-0813">Transport</keyword>
<feature type="transmembrane region" description="Helical" evidence="8">
    <location>
        <begin position="302"/>
        <end position="320"/>
    </location>
</feature>
<evidence type="ECO:0000256" key="8">
    <source>
        <dbReference type="SAM" id="Phobius"/>
    </source>
</evidence>
<reference evidence="11" key="1">
    <citation type="journal article" date="2019" name="Int. J. Syst. Evol. Microbiol.">
        <title>The Global Catalogue of Microorganisms (GCM) 10K type strain sequencing project: providing services to taxonomists for standard genome sequencing and annotation.</title>
        <authorList>
            <consortium name="The Broad Institute Genomics Platform"/>
            <consortium name="The Broad Institute Genome Sequencing Center for Infectious Disease"/>
            <person name="Wu L."/>
            <person name="Ma J."/>
        </authorList>
    </citation>
    <scope>NUCLEOTIDE SEQUENCE [LARGE SCALE GENOMIC DNA]</scope>
    <source>
        <strain evidence="11">JCM 30846</strain>
    </source>
</reference>
<dbReference type="InterPro" id="IPR005829">
    <property type="entry name" value="Sugar_transporter_CS"/>
</dbReference>
<dbReference type="InterPro" id="IPR036259">
    <property type="entry name" value="MFS_trans_sf"/>
</dbReference>
<feature type="transmembrane region" description="Helical" evidence="8">
    <location>
        <begin position="389"/>
        <end position="409"/>
    </location>
</feature>
<dbReference type="Gene3D" id="1.20.1250.20">
    <property type="entry name" value="MFS general substrate transporter like domains"/>
    <property type="match status" value="1"/>
</dbReference>
<dbReference type="RefSeq" id="WP_345646322.1">
    <property type="nucleotide sequence ID" value="NZ_BAABEP010000016.1"/>
</dbReference>
<comment type="caution">
    <text evidence="10">The sequence shown here is derived from an EMBL/GenBank/DDBJ whole genome shotgun (WGS) entry which is preliminary data.</text>
</comment>
<dbReference type="EMBL" id="BAABEP010000016">
    <property type="protein sequence ID" value="GAA3729322.1"/>
    <property type="molecule type" value="Genomic_DNA"/>
</dbReference>
<accession>A0ABP7F1W4</accession>
<gene>
    <name evidence="10" type="ORF">GCM10023082_28910</name>
</gene>
<feature type="transmembrane region" description="Helical" evidence="8">
    <location>
        <begin position="61"/>
        <end position="82"/>
    </location>
</feature>
<keyword evidence="3" id="KW-1003">Cell membrane</keyword>
<evidence type="ECO:0000256" key="1">
    <source>
        <dbReference type="ARBA" id="ARBA00004651"/>
    </source>
</evidence>
<keyword evidence="6 8" id="KW-0472">Membrane</keyword>
<dbReference type="InterPro" id="IPR050171">
    <property type="entry name" value="MFS_Transporters"/>
</dbReference>
<dbReference type="PROSITE" id="PS00216">
    <property type="entry name" value="SUGAR_TRANSPORT_1"/>
    <property type="match status" value="1"/>
</dbReference>
<dbReference type="PROSITE" id="PS50850">
    <property type="entry name" value="MFS"/>
    <property type="match status" value="1"/>
</dbReference>
<dbReference type="PANTHER" id="PTHR23517">
    <property type="entry name" value="RESISTANCE PROTEIN MDTM, PUTATIVE-RELATED-RELATED"/>
    <property type="match status" value="1"/>
</dbReference>
<organism evidence="10 11">
    <name type="scientific">Streptomyces tremellae</name>
    <dbReference type="NCBI Taxonomy" id="1124239"/>
    <lineage>
        <taxon>Bacteria</taxon>
        <taxon>Bacillati</taxon>
        <taxon>Actinomycetota</taxon>
        <taxon>Actinomycetes</taxon>
        <taxon>Kitasatosporales</taxon>
        <taxon>Streptomycetaceae</taxon>
        <taxon>Streptomyces</taxon>
    </lineage>
</organism>
<feature type="transmembrane region" description="Helical" evidence="8">
    <location>
        <begin position="177"/>
        <end position="195"/>
    </location>
</feature>
<evidence type="ECO:0000256" key="5">
    <source>
        <dbReference type="ARBA" id="ARBA00022989"/>
    </source>
</evidence>
<feature type="transmembrane region" description="Helical" evidence="8">
    <location>
        <begin position="148"/>
        <end position="171"/>
    </location>
</feature>
<feature type="domain" description="Major facilitator superfamily (MFS) profile" evidence="9">
    <location>
        <begin position="24"/>
        <end position="411"/>
    </location>
</feature>
<feature type="transmembrane region" description="Helical" evidence="8">
    <location>
        <begin position="272"/>
        <end position="290"/>
    </location>
</feature>
<evidence type="ECO:0000256" key="2">
    <source>
        <dbReference type="ARBA" id="ARBA00022448"/>
    </source>
</evidence>
<evidence type="ECO:0000313" key="10">
    <source>
        <dbReference type="EMBL" id="GAA3729322.1"/>
    </source>
</evidence>
<keyword evidence="11" id="KW-1185">Reference proteome</keyword>
<evidence type="ECO:0000256" key="3">
    <source>
        <dbReference type="ARBA" id="ARBA00022475"/>
    </source>
</evidence>
<dbReference type="PANTHER" id="PTHR23517:SF2">
    <property type="entry name" value="MULTIDRUG RESISTANCE PROTEIN MDTH"/>
    <property type="match status" value="1"/>
</dbReference>